<reference evidence="1 2" key="1">
    <citation type="journal article" date="2015" name="Nature">
        <title>rRNA introns, odd ribosomes, and small enigmatic genomes across a large radiation of phyla.</title>
        <authorList>
            <person name="Brown C.T."/>
            <person name="Hug L.A."/>
            <person name="Thomas B.C."/>
            <person name="Sharon I."/>
            <person name="Castelle C.J."/>
            <person name="Singh A."/>
            <person name="Wilkins M.J."/>
            <person name="Williams K.H."/>
            <person name="Banfield J.F."/>
        </authorList>
    </citation>
    <scope>NUCLEOTIDE SEQUENCE [LARGE SCALE GENOMIC DNA]</scope>
</reference>
<dbReference type="InterPro" id="IPR025350">
    <property type="entry name" value="DUF4254"/>
</dbReference>
<gene>
    <name evidence="1" type="ORF">UW57_C0016G0009</name>
</gene>
<evidence type="ECO:0000313" key="1">
    <source>
        <dbReference type="EMBL" id="KKT62476.1"/>
    </source>
</evidence>
<name>A0A0G1ISU0_9BACT</name>
<organism evidence="1 2">
    <name type="scientific">Candidatus Giovannonibacteria bacterium GW2011_GWA1_44_29</name>
    <dbReference type="NCBI Taxonomy" id="1618646"/>
    <lineage>
        <taxon>Bacteria</taxon>
        <taxon>Candidatus Giovannoniibacteriota</taxon>
    </lineage>
</organism>
<dbReference type="EMBL" id="LCIV01000016">
    <property type="protein sequence ID" value="KKT62476.1"/>
    <property type="molecule type" value="Genomic_DNA"/>
</dbReference>
<dbReference type="AlphaFoldDB" id="A0A0G1ISU0"/>
<dbReference type="Proteomes" id="UP000034652">
    <property type="component" value="Unassembled WGS sequence"/>
</dbReference>
<evidence type="ECO:0000313" key="2">
    <source>
        <dbReference type="Proteomes" id="UP000034652"/>
    </source>
</evidence>
<comment type="caution">
    <text evidence="1">The sequence shown here is derived from an EMBL/GenBank/DDBJ whole genome shotgun (WGS) entry which is preliminary data.</text>
</comment>
<proteinExistence type="predicted"/>
<accession>A0A0G1ISU0</accession>
<protein>
    <submittedName>
        <fullName evidence="1">Uncharacterized protein</fullName>
    </submittedName>
</protein>
<dbReference type="Pfam" id="PF14063">
    <property type="entry name" value="DUF4254"/>
    <property type="match status" value="1"/>
</dbReference>
<sequence>MLNSKIILKIFSDFLDNTVSVSDSESEDRTLNLVRSSIETNQKQWKLEDLARKKELGPEHVAKTKQEIDKSNQIRNDLIREIDIAITNHMRVVQLDSIEQFCSESPGMIVDRFAILYIKLSVIRKLLAVIQEKDLIKEYKEKEKIILKQISLLSSFLDLYFDKLKHGKIFFEIQQPVKLYNDKRIEKYIGVLDQRTRNDSPNAHLG</sequence>
<dbReference type="STRING" id="1618646.UW57_C0016G0009"/>